<keyword evidence="4 6" id="KW-0862">Zinc</keyword>
<protein>
    <recommendedName>
        <fullName evidence="6">Chaperone protein DnaJ</fullName>
    </recommendedName>
</protein>
<feature type="binding site" evidence="6">
    <location>
        <position position="167"/>
    </location>
    <ligand>
        <name>Zn(2+)</name>
        <dbReference type="ChEBI" id="CHEBI:29105"/>
        <label>2</label>
    </ligand>
</feature>
<dbReference type="InterPro" id="IPR018253">
    <property type="entry name" value="DnaJ_domain_CS"/>
</dbReference>
<keyword evidence="2 6" id="KW-0677">Repeat</keyword>
<dbReference type="CDD" id="cd06257">
    <property type="entry name" value="DnaJ"/>
    <property type="match status" value="1"/>
</dbReference>
<dbReference type="CDD" id="cd10719">
    <property type="entry name" value="DnaJ_zf"/>
    <property type="match status" value="1"/>
</dbReference>
<dbReference type="Gene3D" id="1.10.287.110">
    <property type="entry name" value="DnaJ domain"/>
    <property type="match status" value="1"/>
</dbReference>
<dbReference type="PROSITE" id="PS00636">
    <property type="entry name" value="DNAJ_1"/>
    <property type="match status" value="1"/>
</dbReference>
<evidence type="ECO:0000313" key="11">
    <source>
        <dbReference type="Proteomes" id="UP001179842"/>
    </source>
</evidence>
<dbReference type="PROSITE" id="PS51188">
    <property type="entry name" value="ZF_CR"/>
    <property type="match status" value="1"/>
</dbReference>
<feature type="domain" description="CR-type" evidence="9">
    <location>
        <begin position="134"/>
        <end position="216"/>
    </location>
</feature>
<keyword evidence="10" id="KW-0560">Oxidoreductase</keyword>
<organism evidence="10 11">
    <name type="scientific">Mesomycoplasma lagogenitalium</name>
    <dbReference type="NCBI Taxonomy" id="171286"/>
    <lineage>
        <taxon>Bacteria</taxon>
        <taxon>Bacillati</taxon>
        <taxon>Mycoplasmatota</taxon>
        <taxon>Mycoplasmoidales</taxon>
        <taxon>Metamycoplasmataceae</taxon>
        <taxon>Mesomycoplasma</taxon>
    </lineage>
</organism>
<dbReference type="InterPro" id="IPR036410">
    <property type="entry name" value="HSP_DnaJ_Cys-rich_dom_sf"/>
</dbReference>
<dbReference type="InterPro" id="IPR002939">
    <property type="entry name" value="DnaJ_C"/>
</dbReference>
<dbReference type="SUPFAM" id="SSF46565">
    <property type="entry name" value="Chaperone J-domain"/>
    <property type="match status" value="1"/>
</dbReference>
<dbReference type="Gene3D" id="2.60.260.20">
    <property type="entry name" value="Urease metallochaperone UreE, N-terminal domain"/>
    <property type="match status" value="2"/>
</dbReference>
<dbReference type="PRINTS" id="PR00625">
    <property type="entry name" value="JDOMAIN"/>
</dbReference>
<accession>A0ABY8LWQ5</accession>
<dbReference type="InterPro" id="IPR008971">
    <property type="entry name" value="HSP40/DnaJ_pept-bd"/>
</dbReference>
<feature type="binding site" evidence="6">
    <location>
        <position position="193"/>
    </location>
    <ligand>
        <name>Zn(2+)</name>
        <dbReference type="ChEBI" id="CHEBI:29105"/>
        <label>2</label>
    </ligand>
</feature>
<feature type="binding site" evidence="6">
    <location>
        <position position="207"/>
    </location>
    <ligand>
        <name>Zn(2+)</name>
        <dbReference type="ChEBI" id="CHEBI:29105"/>
        <label>1</label>
    </ligand>
</feature>
<feature type="binding site" evidence="6">
    <location>
        <position position="204"/>
    </location>
    <ligand>
        <name>Zn(2+)</name>
        <dbReference type="ChEBI" id="CHEBI:29105"/>
        <label>1</label>
    </ligand>
</feature>
<dbReference type="HAMAP" id="MF_01152">
    <property type="entry name" value="DnaJ"/>
    <property type="match status" value="1"/>
</dbReference>
<dbReference type="InterPro" id="IPR012724">
    <property type="entry name" value="DnaJ"/>
</dbReference>
<dbReference type="RefSeq" id="WP_280101987.1">
    <property type="nucleotide sequence ID" value="NZ_CP122979.1"/>
</dbReference>
<dbReference type="SUPFAM" id="SSF49493">
    <property type="entry name" value="HSP40/DnaJ peptide-binding domain"/>
    <property type="match status" value="2"/>
</dbReference>
<dbReference type="PANTHER" id="PTHR43096:SF52">
    <property type="entry name" value="DNAJ HOMOLOG 1, MITOCHONDRIAL-RELATED"/>
    <property type="match status" value="1"/>
</dbReference>
<proteinExistence type="inferred from homology"/>
<feature type="binding site" evidence="6">
    <location>
        <position position="147"/>
    </location>
    <ligand>
        <name>Zn(2+)</name>
        <dbReference type="ChEBI" id="CHEBI:29105"/>
        <label>1</label>
    </ligand>
</feature>
<keyword evidence="1 6" id="KW-0479">Metal-binding</keyword>
<keyword evidence="6" id="KW-0346">Stress response</keyword>
<comment type="function">
    <text evidence="6">Participates actively in the response to hyperosmotic and heat shock by preventing the aggregation of stress-denatured proteins and by disaggregating proteins, also in an autonomous, DnaK-independent fashion. Unfolded proteins bind initially to DnaJ; upon interaction with the DnaJ-bound protein, DnaK hydrolyzes its bound ATP, resulting in the formation of a stable complex. GrpE releases ADP from DnaK; ATP binding to DnaK triggers the release of the substrate protein, thus completing the reaction cycle. Several rounds of ATP-dependent interactions between DnaJ, DnaK and GrpE are required for fully efficient folding. Also involved, together with DnaK and GrpE, in the DNA replication of plasmids through activation of initiation proteins.</text>
</comment>
<keyword evidence="3 6" id="KW-0863">Zinc-finger</keyword>
<evidence type="ECO:0000256" key="7">
    <source>
        <dbReference type="PROSITE-ProRule" id="PRU00546"/>
    </source>
</evidence>
<dbReference type="PROSITE" id="PS50076">
    <property type="entry name" value="DNAJ_2"/>
    <property type="match status" value="1"/>
</dbReference>
<comment type="cofactor">
    <cofactor evidence="6">
        <name>Zn(2+)</name>
        <dbReference type="ChEBI" id="CHEBI:29105"/>
    </cofactor>
    <text evidence="6">Binds 2 Zn(2+) ions per monomer.</text>
</comment>
<name>A0ABY8LWQ5_9BACT</name>
<feature type="domain" description="J" evidence="8">
    <location>
        <begin position="5"/>
        <end position="69"/>
    </location>
</feature>
<dbReference type="InterPro" id="IPR036869">
    <property type="entry name" value="J_dom_sf"/>
</dbReference>
<evidence type="ECO:0000313" key="10">
    <source>
        <dbReference type="EMBL" id="WGI36686.1"/>
    </source>
</evidence>
<dbReference type="EMBL" id="CP122979">
    <property type="protein sequence ID" value="WGI36686.1"/>
    <property type="molecule type" value="Genomic_DNA"/>
</dbReference>
<reference evidence="10" key="1">
    <citation type="submission" date="2023-04" db="EMBL/GenBank/DDBJ databases">
        <title>Completed genome of Mycoplasma lagogenitalium type strain 12MS.</title>
        <authorList>
            <person name="Spergser J."/>
        </authorList>
    </citation>
    <scope>NUCLEOTIDE SEQUENCE</scope>
    <source>
        <strain evidence="10">12MS</strain>
    </source>
</reference>
<dbReference type="Pfam" id="PF00226">
    <property type="entry name" value="DnaJ"/>
    <property type="match status" value="1"/>
</dbReference>
<comment type="subcellular location">
    <subcellularLocation>
        <location evidence="6">Cytoplasm</location>
    </subcellularLocation>
</comment>
<comment type="subunit">
    <text evidence="6">Homodimer.</text>
</comment>
<evidence type="ECO:0000256" key="2">
    <source>
        <dbReference type="ARBA" id="ARBA00022737"/>
    </source>
</evidence>
<comment type="domain">
    <text evidence="6">The J domain is necessary and sufficient to stimulate DnaK ATPase activity. Zinc center 1 plays an important role in the autonomous, DnaK-independent chaperone activity of DnaJ. Zinc center 2 is essential for interaction with DnaK and for DnaJ activity.</text>
</comment>
<evidence type="ECO:0000259" key="8">
    <source>
        <dbReference type="PROSITE" id="PS50076"/>
    </source>
</evidence>
<dbReference type="NCBIfam" id="NF008035">
    <property type="entry name" value="PRK10767.1"/>
    <property type="match status" value="1"/>
</dbReference>
<evidence type="ECO:0000256" key="1">
    <source>
        <dbReference type="ARBA" id="ARBA00022723"/>
    </source>
</evidence>
<dbReference type="InterPro" id="IPR001305">
    <property type="entry name" value="HSP_DnaJ_Cys-rich_dom"/>
</dbReference>
<evidence type="ECO:0000256" key="3">
    <source>
        <dbReference type="ARBA" id="ARBA00022771"/>
    </source>
</evidence>
<comment type="caution">
    <text evidence="6">Lacks conserved residue(s) required for the propagation of feature annotation.</text>
</comment>
<sequence>MNKRDYYEVLGITKAASEKDIKMAYRKLAMKYHPDRNKEHDAEEKFKEINEAYEVLSDLKKKAQYDQYGHAAFDQMSGGSGFDGNFGGFEGFSDIFGDFFSSFSGDRHSSRKRRFNGDDYKASFSISFIESILGTSIKRKFEKFSQCSHCKGSKAESDSDIHTCKKCNGKGVEVKVMKTPFGAIQNSVTCSICNGSGKQITKLCRTCSGKGITKEAKELTVNIPAGIKDGQSIILEGYGGPGENGGQNGDLYLEISVKEHKHFIRANDDIHLTIPVSIIDIIAENEIDVPSPYGIEKLKMHENYKSGDVLTIKNKGAKNLKNSRYTGDLKVHLKIYVPKMSNSEKRDVLNSLKDNRDDQKRKWMKDFE</sequence>
<feature type="zinc finger region" description="CR-type" evidence="7">
    <location>
        <begin position="134"/>
        <end position="216"/>
    </location>
</feature>
<keyword evidence="6" id="KW-0235">DNA replication</keyword>
<dbReference type="Pfam" id="PF01556">
    <property type="entry name" value="DnaJ_C"/>
    <property type="match status" value="1"/>
</dbReference>
<comment type="similarity">
    <text evidence="6">Belongs to the DnaJ family.</text>
</comment>
<evidence type="ECO:0000256" key="4">
    <source>
        <dbReference type="ARBA" id="ARBA00022833"/>
    </source>
</evidence>
<dbReference type="Gene3D" id="2.10.230.10">
    <property type="entry name" value="Heat shock protein DnaJ, cysteine-rich domain"/>
    <property type="match status" value="1"/>
</dbReference>
<dbReference type="PANTHER" id="PTHR43096">
    <property type="entry name" value="DNAJ HOMOLOG 1, MITOCHONDRIAL-RELATED"/>
    <property type="match status" value="1"/>
</dbReference>
<dbReference type="Pfam" id="PF00684">
    <property type="entry name" value="DnaJ_CXXCXGXG"/>
    <property type="match status" value="1"/>
</dbReference>
<dbReference type="CDD" id="cd10747">
    <property type="entry name" value="DnaJ_C"/>
    <property type="match status" value="1"/>
</dbReference>
<keyword evidence="11" id="KW-1185">Reference proteome</keyword>
<dbReference type="InterPro" id="IPR001623">
    <property type="entry name" value="DnaJ_domain"/>
</dbReference>
<evidence type="ECO:0000256" key="6">
    <source>
        <dbReference type="HAMAP-Rule" id="MF_01152"/>
    </source>
</evidence>
<dbReference type="NCBIfam" id="TIGR02349">
    <property type="entry name" value="DnaJ_bact"/>
    <property type="match status" value="1"/>
</dbReference>
<dbReference type="GO" id="GO:0016491">
    <property type="term" value="F:oxidoreductase activity"/>
    <property type="evidence" value="ECO:0007669"/>
    <property type="project" value="UniProtKB-KW"/>
</dbReference>
<dbReference type="SMART" id="SM00271">
    <property type="entry name" value="DnaJ"/>
    <property type="match status" value="1"/>
</dbReference>
<keyword evidence="5 6" id="KW-0143">Chaperone</keyword>
<feature type="binding site" evidence="6">
    <location>
        <position position="164"/>
    </location>
    <ligand>
        <name>Zn(2+)</name>
        <dbReference type="ChEBI" id="CHEBI:29105"/>
        <label>2</label>
    </ligand>
</feature>
<feature type="binding site" evidence="6">
    <location>
        <position position="150"/>
    </location>
    <ligand>
        <name>Zn(2+)</name>
        <dbReference type="ChEBI" id="CHEBI:29105"/>
        <label>1</label>
    </ligand>
</feature>
<dbReference type="Proteomes" id="UP001179842">
    <property type="component" value="Chromosome"/>
</dbReference>
<gene>
    <name evidence="6 10" type="primary">dnaJ</name>
    <name evidence="10" type="ORF">QEG99_00150</name>
</gene>
<evidence type="ECO:0000259" key="9">
    <source>
        <dbReference type="PROSITE" id="PS51188"/>
    </source>
</evidence>
<keyword evidence="6" id="KW-0963">Cytoplasm</keyword>
<evidence type="ECO:0000256" key="5">
    <source>
        <dbReference type="ARBA" id="ARBA00023186"/>
    </source>
</evidence>
<feature type="binding site" evidence="6">
    <location>
        <position position="190"/>
    </location>
    <ligand>
        <name>Zn(2+)</name>
        <dbReference type="ChEBI" id="CHEBI:29105"/>
        <label>2</label>
    </ligand>
</feature>
<dbReference type="SUPFAM" id="SSF57938">
    <property type="entry name" value="DnaJ/Hsp40 cysteine-rich domain"/>
    <property type="match status" value="1"/>
</dbReference>